<feature type="compositionally biased region" description="Basic and acidic residues" evidence="1">
    <location>
        <begin position="20"/>
        <end position="31"/>
    </location>
</feature>
<sequence>MARGRSRVWSGASATTRAGGRRDSRTADRRPTRTRRGKIAIEVVAGPRAGQASSAKIGAARSVEVGAARRGARTGLRHAGWDDGTGPDDAGAARLGWAGLAERGWRSGAGGAGLAERG</sequence>
<gene>
    <name evidence="2" type="ORF">HNR67_005020</name>
</gene>
<name>A0A7W7CD81_9PSEU</name>
<proteinExistence type="predicted"/>
<dbReference type="EMBL" id="JACHMH010000001">
    <property type="protein sequence ID" value="MBB4678902.1"/>
    <property type="molecule type" value="Genomic_DNA"/>
</dbReference>
<evidence type="ECO:0000256" key="1">
    <source>
        <dbReference type="SAM" id="MobiDB-lite"/>
    </source>
</evidence>
<dbReference type="RefSeq" id="WP_185004709.1">
    <property type="nucleotide sequence ID" value="NZ_JACHMH010000001.1"/>
</dbReference>
<evidence type="ECO:0000313" key="2">
    <source>
        <dbReference type="EMBL" id="MBB4678902.1"/>
    </source>
</evidence>
<evidence type="ECO:0000313" key="3">
    <source>
        <dbReference type="Proteomes" id="UP000533598"/>
    </source>
</evidence>
<dbReference type="Proteomes" id="UP000533598">
    <property type="component" value="Unassembled WGS sequence"/>
</dbReference>
<keyword evidence="3" id="KW-1185">Reference proteome</keyword>
<reference evidence="2 3" key="1">
    <citation type="submission" date="2020-08" db="EMBL/GenBank/DDBJ databases">
        <title>Sequencing the genomes of 1000 actinobacteria strains.</title>
        <authorList>
            <person name="Klenk H.-P."/>
        </authorList>
    </citation>
    <scope>NUCLEOTIDE SEQUENCE [LARGE SCALE GENOMIC DNA]</scope>
    <source>
        <strain evidence="2 3">DSM 44230</strain>
    </source>
</reference>
<organism evidence="2 3">
    <name type="scientific">Crossiella cryophila</name>
    <dbReference type="NCBI Taxonomy" id="43355"/>
    <lineage>
        <taxon>Bacteria</taxon>
        <taxon>Bacillati</taxon>
        <taxon>Actinomycetota</taxon>
        <taxon>Actinomycetes</taxon>
        <taxon>Pseudonocardiales</taxon>
        <taxon>Pseudonocardiaceae</taxon>
        <taxon>Crossiella</taxon>
    </lineage>
</organism>
<comment type="caution">
    <text evidence="2">The sequence shown here is derived from an EMBL/GenBank/DDBJ whole genome shotgun (WGS) entry which is preliminary data.</text>
</comment>
<accession>A0A7W7CD81</accession>
<protein>
    <submittedName>
        <fullName evidence="2">Uncharacterized protein</fullName>
    </submittedName>
</protein>
<dbReference type="AlphaFoldDB" id="A0A7W7CD81"/>
<feature type="region of interest" description="Disordered" evidence="1">
    <location>
        <begin position="1"/>
        <end position="36"/>
    </location>
</feature>